<reference evidence="5" key="2">
    <citation type="submission" date="2020-04" db="EMBL/GenBank/DDBJ databases">
        <authorList>
            <consortium name="NCBI Genome Project"/>
        </authorList>
    </citation>
    <scope>NUCLEOTIDE SEQUENCE</scope>
    <source>
        <strain evidence="5">CBS 781.70</strain>
    </source>
</reference>
<reference evidence="5" key="3">
    <citation type="submission" date="2025-04" db="UniProtKB">
        <authorList>
            <consortium name="RefSeq"/>
        </authorList>
    </citation>
    <scope>IDENTIFICATION</scope>
    <source>
        <strain evidence="5">CBS 781.70</strain>
    </source>
</reference>
<dbReference type="RefSeq" id="XP_033537610.1">
    <property type="nucleotide sequence ID" value="XM_033676082.1"/>
</dbReference>
<feature type="region of interest" description="Disordered" evidence="1">
    <location>
        <begin position="405"/>
        <end position="450"/>
    </location>
</feature>
<gene>
    <name evidence="3 5" type="ORF">P152DRAFT_391164</name>
</gene>
<dbReference type="PANTHER" id="PTHR47800:SF5">
    <property type="entry name" value="FER-1-LIKE PROTEIN 6"/>
    <property type="match status" value="1"/>
</dbReference>
<sequence>MDPNKAADQAPSGETKPSDSKTHDAKSERNEPAGGYDATPISRAPPGYTVKFTFHSAHNLPMADINALSSDPFIVAQLNTALIPRHKEDPPLRRRTRTIRKELDPVWEETWTVANVPATGFKLKCRIYDEDPADHDDRLGNAHINVPRLDENWSGIQRHRYKIKKRMGSRRAYFVRFLAVCFGITKHINGELEVSVEVLGRTGEAEGVGENEGGRAFTIGPCWWTKHYSPMLGRLVGQKVEVGSEHDEEKSSSKKGRKTTTYNFQANRFQLQGPVPAELYHRYVEFKPFVKSMFTAKGIRGFILSKTLHHQHARVYNFDRSTMYGTFDHPCEDLTRQFLDAAHYDRGGRIFTYVISLDGTISFTETGKEFGVDMLSKHTLHSNVSVYVAWAGEFFIRRRRRGRLSLQPNPTSGDASDANLDRIDNDQQPSNSPPASPISSPEQSGHKDLSHVDPSAYELVIDNDSGTYRPNAKLLPKLQAFLESNFLGLAVKVLDCQGDEEEMSRLKERQREKKKESQGEKRMVYMQRRSDSFSSSDEDELDALAAAAGGDGGGGTLLKSLKRDVGDRKNARTERMKRKWIRHHDQTGQASANPSAVVGEKQDQPEQG</sequence>
<reference evidence="3 5" key="1">
    <citation type="submission" date="2020-01" db="EMBL/GenBank/DDBJ databases">
        <authorList>
            <consortium name="DOE Joint Genome Institute"/>
            <person name="Haridas S."/>
            <person name="Albert R."/>
            <person name="Binder M."/>
            <person name="Bloem J."/>
            <person name="Labutti K."/>
            <person name="Salamov A."/>
            <person name="Andreopoulos B."/>
            <person name="Baker S.E."/>
            <person name="Barry K."/>
            <person name="Bills G."/>
            <person name="Bluhm B.H."/>
            <person name="Cannon C."/>
            <person name="Castanera R."/>
            <person name="Culley D.E."/>
            <person name="Daum C."/>
            <person name="Ezra D."/>
            <person name="Gonzalez J.B."/>
            <person name="Henrissat B."/>
            <person name="Kuo A."/>
            <person name="Liang C."/>
            <person name="Lipzen A."/>
            <person name="Lutzoni F."/>
            <person name="Magnuson J."/>
            <person name="Mondo S."/>
            <person name="Nolan M."/>
            <person name="Ohm R."/>
            <person name="Pangilinan J."/>
            <person name="Park H.-J."/>
            <person name="Ramirez L."/>
            <person name="Alfaro M."/>
            <person name="Sun H."/>
            <person name="Tritt A."/>
            <person name="Yoshinaga Y."/>
            <person name="Zwiers L.-H."/>
            <person name="Turgeon B.G."/>
            <person name="Goodwin S.B."/>
            <person name="Spatafora J.W."/>
            <person name="Crous P.W."/>
            <person name="Grigoriev I.V."/>
        </authorList>
    </citation>
    <scope>NUCLEOTIDE SEQUENCE</scope>
    <source>
        <strain evidence="3 5">CBS 781.70</strain>
    </source>
</reference>
<evidence type="ECO:0000256" key="1">
    <source>
        <dbReference type="SAM" id="MobiDB-lite"/>
    </source>
</evidence>
<feature type="compositionally biased region" description="Basic and acidic residues" evidence="1">
    <location>
        <begin position="16"/>
        <end position="31"/>
    </location>
</feature>
<accession>A0A6G1GDP1</accession>
<evidence type="ECO:0000313" key="3">
    <source>
        <dbReference type="EMBL" id="KAF1815979.1"/>
    </source>
</evidence>
<dbReference type="GO" id="GO:0010628">
    <property type="term" value="P:positive regulation of gene expression"/>
    <property type="evidence" value="ECO:0007669"/>
    <property type="project" value="TreeGrafter"/>
</dbReference>
<feature type="compositionally biased region" description="Basic and acidic residues" evidence="1">
    <location>
        <begin position="561"/>
        <end position="574"/>
    </location>
</feature>
<name>A0A6G1GDP1_9PEZI</name>
<evidence type="ECO:0000313" key="5">
    <source>
        <dbReference type="RefSeq" id="XP_033537610.1"/>
    </source>
</evidence>
<feature type="domain" description="C2" evidence="2">
    <location>
        <begin position="28"/>
        <end position="160"/>
    </location>
</feature>
<evidence type="ECO:0000259" key="2">
    <source>
        <dbReference type="PROSITE" id="PS50004"/>
    </source>
</evidence>
<dbReference type="SMART" id="SM00239">
    <property type="entry name" value="C2"/>
    <property type="match status" value="1"/>
</dbReference>
<proteinExistence type="predicted"/>
<dbReference type="EMBL" id="ML975151">
    <property type="protein sequence ID" value="KAF1815979.1"/>
    <property type="molecule type" value="Genomic_DNA"/>
</dbReference>
<dbReference type="PANTHER" id="PTHR47800">
    <property type="entry name" value="C2 DOMAIN-CONTAINING PROTEIN"/>
    <property type="match status" value="1"/>
</dbReference>
<feature type="region of interest" description="Disordered" evidence="1">
    <location>
        <begin position="1"/>
        <end position="42"/>
    </location>
</feature>
<dbReference type="SUPFAM" id="SSF49562">
    <property type="entry name" value="C2 domain (Calcium/lipid-binding domain, CaLB)"/>
    <property type="match status" value="1"/>
</dbReference>
<dbReference type="PROSITE" id="PS50004">
    <property type="entry name" value="C2"/>
    <property type="match status" value="1"/>
</dbReference>
<dbReference type="AlphaFoldDB" id="A0A6G1GDP1"/>
<keyword evidence="4" id="KW-1185">Reference proteome</keyword>
<dbReference type="Gene3D" id="2.60.40.150">
    <property type="entry name" value="C2 domain"/>
    <property type="match status" value="1"/>
</dbReference>
<evidence type="ECO:0000313" key="4">
    <source>
        <dbReference type="Proteomes" id="UP000504638"/>
    </source>
</evidence>
<feature type="region of interest" description="Disordered" evidence="1">
    <location>
        <begin position="501"/>
        <end position="608"/>
    </location>
</feature>
<dbReference type="GeneID" id="54416652"/>
<dbReference type="InterPro" id="IPR000008">
    <property type="entry name" value="C2_dom"/>
</dbReference>
<feature type="compositionally biased region" description="Basic and acidic residues" evidence="1">
    <location>
        <begin position="503"/>
        <end position="531"/>
    </location>
</feature>
<dbReference type="Pfam" id="PF00168">
    <property type="entry name" value="C2"/>
    <property type="match status" value="1"/>
</dbReference>
<dbReference type="OrthoDB" id="73919at2759"/>
<dbReference type="Proteomes" id="UP000504638">
    <property type="component" value="Unplaced"/>
</dbReference>
<organism evidence="3">
    <name type="scientific">Eremomyces bilateralis CBS 781.70</name>
    <dbReference type="NCBI Taxonomy" id="1392243"/>
    <lineage>
        <taxon>Eukaryota</taxon>
        <taxon>Fungi</taxon>
        <taxon>Dikarya</taxon>
        <taxon>Ascomycota</taxon>
        <taxon>Pezizomycotina</taxon>
        <taxon>Dothideomycetes</taxon>
        <taxon>Dothideomycetes incertae sedis</taxon>
        <taxon>Eremomycetales</taxon>
        <taxon>Eremomycetaceae</taxon>
        <taxon>Eremomyces</taxon>
    </lineage>
</organism>
<dbReference type="InterPro" id="IPR035892">
    <property type="entry name" value="C2_domain_sf"/>
</dbReference>
<protein>
    <recommendedName>
        <fullName evidence="2">C2 domain-containing protein</fullName>
    </recommendedName>
</protein>